<organism evidence="1 2">
    <name type="scientific">Claviceps purpurea (strain 20.1)</name>
    <name type="common">Ergot fungus</name>
    <name type="synonym">Sphacelia segetum</name>
    <dbReference type="NCBI Taxonomy" id="1111077"/>
    <lineage>
        <taxon>Eukaryota</taxon>
        <taxon>Fungi</taxon>
        <taxon>Dikarya</taxon>
        <taxon>Ascomycota</taxon>
        <taxon>Pezizomycotina</taxon>
        <taxon>Sordariomycetes</taxon>
        <taxon>Hypocreomycetidae</taxon>
        <taxon>Hypocreales</taxon>
        <taxon>Clavicipitaceae</taxon>
        <taxon>Claviceps</taxon>
    </lineage>
</organism>
<accession>M1WD90</accession>
<proteinExistence type="predicted"/>
<dbReference type="Proteomes" id="UP000016801">
    <property type="component" value="Unassembled WGS sequence"/>
</dbReference>
<comment type="caution">
    <text evidence="1">The sequence shown here is derived from an EMBL/GenBank/DDBJ whole genome shotgun (WGS) entry which is preliminary data.</text>
</comment>
<evidence type="ECO:0000313" key="1">
    <source>
        <dbReference type="EMBL" id="CCE34655.1"/>
    </source>
</evidence>
<dbReference type="OrthoDB" id="4959729at2759"/>
<evidence type="ECO:0000313" key="2">
    <source>
        <dbReference type="Proteomes" id="UP000016801"/>
    </source>
</evidence>
<gene>
    <name evidence="1" type="ORF">CPUR_08589</name>
</gene>
<protein>
    <submittedName>
        <fullName evidence="1">Uncharacterized protein</fullName>
    </submittedName>
</protein>
<sequence length="267" mass="30625">MASSQDEFLSPEEAARATRHAITSELPFSIRRFDRESHTNEKIAIADVEAFNVLTITYKTANDLYEKDKKHLGKLMQMVQSSVSMHYKDTCCNPERPLQHWIATLYVTAGDDDRHEQDQARDRYHKALQPMRNPNNWELWLVRYDEAASYAQKNGVVRVSSLNAIIKDFVTAVTKVAENWTSNFLDYGRDDPRMTRKEIMRKLRVQMTNKYPNRLQLRSNTKYSASFLTIEDASIDVDGEANTIVGARGTPLTLRIARYLSSGVNGL</sequence>
<name>M1WD90_CLAP2</name>
<dbReference type="EMBL" id="CAGA01000100">
    <property type="protein sequence ID" value="CCE34655.1"/>
    <property type="molecule type" value="Genomic_DNA"/>
</dbReference>
<keyword evidence="2" id="KW-1185">Reference proteome</keyword>
<dbReference type="AlphaFoldDB" id="M1WD90"/>
<reference evidence="1 2" key="1">
    <citation type="journal article" date="2013" name="PLoS Genet.">
        <title>Plant-symbiotic fungi as chemical engineers: Multi-genome analysis of the Clavicipitaceae reveals dynamics of alkaloid loci.</title>
        <authorList>
            <person name="Schardl C.L."/>
            <person name="Young C.A."/>
            <person name="Hesse U."/>
            <person name="Amyotte S.G."/>
            <person name="Andreeva K."/>
            <person name="Calie P.J."/>
            <person name="Fleetwood D.J."/>
            <person name="Haws D.C."/>
            <person name="Moore N."/>
            <person name="Oeser B."/>
            <person name="Panaccione D.G."/>
            <person name="Schweri K.K."/>
            <person name="Voisey C.R."/>
            <person name="Farman M.L."/>
            <person name="Jaromczyk J.W."/>
            <person name="Roe B.A."/>
            <person name="O'Sullivan D.M."/>
            <person name="Scott B."/>
            <person name="Tudzynski P."/>
            <person name="An Z."/>
            <person name="Arnaoudova E.G."/>
            <person name="Bullock C.T."/>
            <person name="Charlton N.D."/>
            <person name="Chen L."/>
            <person name="Cox M."/>
            <person name="Dinkins R.D."/>
            <person name="Florea S."/>
            <person name="Glenn A.E."/>
            <person name="Gordon A."/>
            <person name="Gueldener U."/>
            <person name="Harris D.R."/>
            <person name="Hollin W."/>
            <person name="Jaromczyk J."/>
            <person name="Johnson R.D."/>
            <person name="Khan A.K."/>
            <person name="Leistner E."/>
            <person name="Leuchtmann A."/>
            <person name="Li C."/>
            <person name="Liu J."/>
            <person name="Liu J."/>
            <person name="Liu M."/>
            <person name="Mace W."/>
            <person name="Machado C."/>
            <person name="Nagabhyru P."/>
            <person name="Pan J."/>
            <person name="Schmid J."/>
            <person name="Sugawara K."/>
            <person name="Steiner U."/>
            <person name="Takach J.E."/>
            <person name="Tanaka E."/>
            <person name="Webb J.S."/>
            <person name="Wilson E.V."/>
            <person name="Wiseman J.L."/>
            <person name="Yoshida R."/>
            <person name="Zeng Z."/>
        </authorList>
    </citation>
    <scope>NUCLEOTIDE SEQUENCE [LARGE SCALE GENOMIC DNA]</scope>
    <source>
        <strain evidence="1 2">20.1</strain>
    </source>
</reference>
<dbReference type="VEuPathDB" id="FungiDB:CPUR_08589"/>
<dbReference type="HOGENOM" id="CLU_1042091_0_0_1"/>